<dbReference type="PANTHER" id="PTHR24216">
    <property type="entry name" value="PAXILLIN-RELATED"/>
    <property type="match status" value="1"/>
</dbReference>
<dbReference type="Gene3D" id="3.40.390.10">
    <property type="entry name" value="Collagenase (Catalytic Domain)"/>
    <property type="match status" value="1"/>
</dbReference>
<feature type="region of interest" description="Disordered" evidence="1">
    <location>
        <begin position="1"/>
        <end position="25"/>
    </location>
</feature>
<evidence type="ECO:0008006" key="4">
    <source>
        <dbReference type="Google" id="ProtNLM"/>
    </source>
</evidence>
<feature type="compositionally biased region" description="Low complexity" evidence="1">
    <location>
        <begin position="10"/>
        <end position="25"/>
    </location>
</feature>
<organism evidence="2 3">
    <name type="scientific">Steccherinum ochraceum</name>
    <dbReference type="NCBI Taxonomy" id="92696"/>
    <lineage>
        <taxon>Eukaryota</taxon>
        <taxon>Fungi</taxon>
        <taxon>Dikarya</taxon>
        <taxon>Basidiomycota</taxon>
        <taxon>Agaricomycotina</taxon>
        <taxon>Agaricomycetes</taxon>
        <taxon>Polyporales</taxon>
        <taxon>Steccherinaceae</taxon>
        <taxon>Steccherinum</taxon>
    </lineage>
</organism>
<reference evidence="2 3" key="1">
    <citation type="submission" date="2018-11" db="EMBL/GenBank/DDBJ databases">
        <title>Genome assembly of Steccherinum ochraceum LE-BIN_3174, the white-rot fungus of the Steccherinaceae family (The Residual Polyporoid clade, Polyporales, Basidiomycota).</title>
        <authorList>
            <person name="Fedorova T.V."/>
            <person name="Glazunova O.A."/>
            <person name="Landesman E.O."/>
            <person name="Moiseenko K.V."/>
            <person name="Psurtseva N.V."/>
            <person name="Savinova O.S."/>
            <person name="Shakhova N.V."/>
            <person name="Tyazhelova T.V."/>
            <person name="Vasina D.V."/>
        </authorList>
    </citation>
    <scope>NUCLEOTIDE SEQUENCE [LARGE SCALE GENOMIC DNA]</scope>
    <source>
        <strain evidence="2 3">LE-BIN_3174</strain>
    </source>
</reference>
<accession>A0A4R0RFU3</accession>
<evidence type="ECO:0000256" key="1">
    <source>
        <dbReference type="SAM" id="MobiDB-lite"/>
    </source>
</evidence>
<dbReference type="SUPFAM" id="SSF55486">
    <property type="entry name" value="Metalloproteases ('zincins'), catalytic domain"/>
    <property type="match status" value="1"/>
</dbReference>
<dbReference type="OrthoDB" id="2801439at2759"/>
<gene>
    <name evidence="2" type="ORF">EIP91_001735</name>
</gene>
<keyword evidence="3" id="KW-1185">Reference proteome</keyword>
<feature type="compositionally biased region" description="Low complexity" evidence="1">
    <location>
        <begin position="111"/>
        <end position="131"/>
    </location>
</feature>
<evidence type="ECO:0000313" key="3">
    <source>
        <dbReference type="Proteomes" id="UP000292702"/>
    </source>
</evidence>
<dbReference type="EMBL" id="RWJN01000148">
    <property type="protein sequence ID" value="TCD66126.1"/>
    <property type="molecule type" value="Genomic_DNA"/>
</dbReference>
<dbReference type="GO" id="GO:0008237">
    <property type="term" value="F:metallopeptidase activity"/>
    <property type="evidence" value="ECO:0007669"/>
    <property type="project" value="InterPro"/>
</dbReference>
<feature type="region of interest" description="Disordered" evidence="1">
    <location>
        <begin position="1033"/>
        <end position="1065"/>
    </location>
</feature>
<feature type="region of interest" description="Disordered" evidence="1">
    <location>
        <begin position="111"/>
        <end position="136"/>
    </location>
</feature>
<dbReference type="InterPro" id="IPR024079">
    <property type="entry name" value="MetalloPept_cat_dom_sf"/>
</dbReference>
<proteinExistence type="predicted"/>
<dbReference type="PANTHER" id="PTHR24216:SF65">
    <property type="entry name" value="PAXILLIN-LIKE PROTEIN 1"/>
    <property type="match status" value="1"/>
</dbReference>
<evidence type="ECO:0000313" key="2">
    <source>
        <dbReference type="EMBL" id="TCD66126.1"/>
    </source>
</evidence>
<sequence length="1374" mass="145643">MSSIPPTPTAVPIAVTPTTPPSTTEATATSVLAVDNVGTSIPSPSLDIQQAPPTNGMANVADPAAAPVPAATPVPVLVAQTPSSPTNGLAPPPKAMASLASSNAPIITTVPTVSPPSNGTTEPMATPPTTTIQSPGSSGAIAALVNGGVPAQVAPPLAVPTESAVLAPVTPAPTDTAVVVPVNPVVQAPVPPAIAPATLNSRAVVTPTVSSPVPPSPSAKLGLRKALVTGSQPWFSLTCADLAPPGVQVAANATSDPSALSAIAVARAALLWDNGSVSNMFSPKANGLVTLDQTITYGYIPGSSTAGQQAKIDAVMTNFLPTNVNLTLTKVDMTANPATPPTIRIACAAGYGSWSYVGQACAQVASPNPTMNSDAISDSSVLTTAENGIILHQWLHALGMTHELPSTVRLNATAAYSFYSFSQGWTSDQVAANILNVYNTEDVSNYAEVDRQSLMMYYMPPQLTVSGQNVPINPGPSVNDVAWLNVNYPSTTATSNLSTYLDTLRVTGSTKTAMLTSPLATLRTQLATWQATQLIQSATSEFNISRPARGVQGGGGGNVGRALAEIGPLDPPPVPQPDIKAQTGNFLDAIVKSFRQVFNPGGGQIFTLQFPGRFLQMSLYAWDTNSAGIYGQLVKPVAVNENEFRLVDQLYDVADVVSAPNGVSLSQVYEQLLNNLVPLTNSNGLAELQDEIRKWLLSDVKASSWVQRLVETQHSVGDVPDNAASKISDTGTINRIELSNALMQDYLTSKQAWETERDQMMEDAIKAANSADALNTLSRRLAHTTATRKAQLAAKYTDAIVRGYTHNVREYVSYLDVKTTAEALQDAKDALREAAASSMDGSLKVYPVQLSPIDWFEGLSTAFTPEDLTTNADALVQQINTKSQQLDVLNSQLVALQLGQKGDVDDLEKRVETAQGSVDTQLTNLQMTYTNNVISMAKTCIDKQGELDTDQLAAVATGINLDPAMFDQLAEDMGAVATAQQALTAASRAYARALADFALAQATDTKQQQEQIRQQITSLTKEIDNLTSRYQSLNKVGERPTAPPATPTTTVEDEALLPPTNNDAGGSRWQEIVMHNIVQSDYSKQSDRASGSTTSMTCNLWALSGSGELTTSSAEASQVTSKMRNEVWVGFRATLVTVDRAGWFQPQFFKQSAGYYHVARNMFWSRWPTGVASVADLKKAGDPAFQVVNQGLLPAYPQAIIICKDITIKISNDNTSTATSSVNMQSMAAASGGVLCFSFSSSDSDSSSDNTYSFKQCSDGCVIRIPGPQILGYIMQFTENDATRDLPANLANLFVPPADIREEIPAPRPPLQGLAPPARAVAVPVLERGQMVRQIDDILATTDLPSRTVVDIRRAVQEELDRMSDEIGNRIREG</sequence>
<name>A0A4R0RFU3_9APHY</name>
<dbReference type="Proteomes" id="UP000292702">
    <property type="component" value="Unassembled WGS sequence"/>
</dbReference>
<protein>
    <recommendedName>
        <fullName evidence="4">Peptidase metallopeptidase domain-containing protein</fullName>
    </recommendedName>
</protein>
<comment type="caution">
    <text evidence="2">The sequence shown here is derived from an EMBL/GenBank/DDBJ whole genome shotgun (WGS) entry which is preliminary data.</text>
</comment>
<dbReference type="STRING" id="92696.A0A4R0RFU3"/>